<dbReference type="SUPFAM" id="SSF56672">
    <property type="entry name" value="DNA/RNA polymerases"/>
    <property type="match status" value="1"/>
</dbReference>
<organism evidence="1 2">
    <name type="scientific">Daphnia magna</name>
    <dbReference type="NCBI Taxonomy" id="35525"/>
    <lineage>
        <taxon>Eukaryota</taxon>
        <taxon>Metazoa</taxon>
        <taxon>Ecdysozoa</taxon>
        <taxon>Arthropoda</taxon>
        <taxon>Crustacea</taxon>
        <taxon>Branchiopoda</taxon>
        <taxon>Diplostraca</taxon>
        <taxon>Cladocera</taxon>
        <taxon>Anomopoda</taxon>
        <taxon>Daphniidae</taxon>
        <taxon>Daphnia</taxon>
    </lineage>
</organism>
<dbReference type="PANTHER" id="PTHR33050">
    <property type="entry name" value="REVERSE TRANSCRIPTASE DOMAIN-CONTAINING PROTEIN"/>
    <property type="match status" value="1"/>
</dbReference>
<dbReference type="OrthoDB" id="6372674at2759"/>
<dbReference type="InterPro" id="IPR052055">
    <property type="entry name" value="Hepadnavirus_pol/RT"/>
</dbReference>
<dbReference type="GO" id="GO:0071897">
    <property type="term" value="P:DNA biosynthetic process"/>
    <property type="evidence" value="ECO:0007669"/>
    <property type="project" value="UniProtKB-ARBA"/>
</dbReference>
<dbReference type="EMBL" id="LRGB01002961">
    <property type="protein sequence ID" value="KZS05320.1"/>
    <property type="molecule type" value="Genomic_DNA"/>
</dbReference>
<dbReference type="AlphaFoldDB" id="A0A164MSQ6"/>
<sequence length="261" mass="30021">MEKYHLQEITKLASFDSFGGQIVRFVPEWSIFTKDPRVLSTVSMGFKLEFLEQPFQSYPSPNSVMNKQLCDQEIGSLLQKGATVKAGGPGFISSIFLIPKKSGRCRRIINLKNLYRFLVEQPFKMEGFSTIRHTIRQREWLAKLDLKDACLTIPVFEGHRKFLQFFWKDTRYEFEEWDAPHHLSRLHTYSGDFSASGQAMVYKARSTLETLGFIISKEKSIENPTQTIEYIGLVINTVTMKFTLPAKKISDIQGLCTKALK</sequence>
<dbReference type="Gene3D" id="3.30.70.270">
    <property type="match status" value="1"/>
</dbReference>
<comment type="caution">
    <text evidence="1">The sequence shown here is derived from an EMBL/GenBank/DDBJ whole genome shotgun (WGS) entry which is preliminary data.</text>
</comment>
<evidence type="ECO:0008006" key="3">
    <source>
        <dbReference type="Google" id="ProtNLM"/>
    </source>
</evidence>
<keyword evidence="2" id="KW-1185">Reference proteome</keyword>
<proteinExistence type="predicted"/>
<gene>
    <name evidence="1" type="ORF">APZ42_031517</name>
</gene>
<protein>
    <recommendedName>
        <fullName evidence="3">Reverse transcriptase domain-containing protein</fullName>
    </recommendedName>
</protein>
<name>A0A164MSQ6_9CRUS</name>
<evidence type="ECO:0000313" key="2">
    <source>
        <dbReference type="Proteomes" id="UP000076858"/>
    </source>
</evidence>
<dbReference type="InterPro" id="IPR043128">
    <property type="entry name" value="Rev_trsase/Diguanyl_cyclase"/>
</dbReference>
<dbReference type="PANTHER" id="PTHR33050:SF7">
    <property type="entry name" value="RIBONUCLEASE H"/>
    <property type="match status" value="1"/>
</dbReference>
<dbReference type="Proteomes" id="UP000076858">
    <property type="component" value="Unassembled WGS sequence"/>
</dbReference>
<dbReference type="InterPro" id="IPR043502">
    <property type="entry name" value="DNA/RNA_pol_sf"/>
</dbReference>
<reference evidence="1 2" key="1">
    <citation type="submission" date="2016-03" db="EMBL/GenBank/DDBJ databases">
        <title>EvidentialGene: Evidence-directed Construction of Genes on Genomes.</title>
        <authorList>
            <person name="Gilbert D.G."/>
            <person name="Choi J.-H."/>
            <person name="Mockaitis K."/>
            <person name="Colbourne J."/>
            <person name="Pfrender M."/>
        </authorList>
    </citation>
    <scope>NUCLEOTIDE SEQUENCE [LARGE SCALE GENOMIC DNA]</scope>
    <source>
        <strain evidence="1 2">Xinb3</strain>
        <tissue evidence="1">Complete organism</tissue>
    </source>
</reference>
<accession>A0A164MSQ6</accession>
<dbReference type="Gene3D" id="3.10.10.10">
    <property type="entry name" value="HIV Type 1 Reverse Transcriptase, subunit A, domain 1"/>
    <property type="match status" value="1"/>
</dbReference>
<evidence type="ECO:0000313" key="1">
    <source>
        <dbReference type="EMBL" id="KZS05320.1"/>
    </source>
</evidence>